<gene>
    <name evidence="3" type="primary">Acey_s0203.g1809</name>
    <name evidence="3" type="ORF">Y032_0203g1809</name>
</gene>
<keyword evidence="2" id="KW-0812">Transmembrane</keyword>
<feature type="transmembrane region" description="Helical" evidence="2">
    <location>
        <begin position="146"/>
        <end position="167"/>
    </location>
</feature>
<organism evidence="3 4">
    <name type="scientific">Ancylostoma ceylanicum</name>
    <dbReference type="NCBI Taxonomy" id="53326"/>
    <lineage>
        <taxon>Eukaryota</taxon>
        <taxon>Metazoa</taxon>
        <taxon>Ecdysozoa</taxon>
        <taxon>Nematoda</taxon>
        <taxon>Chromadorea</taxon>
        <taxon>Rhabditida</taxon>
        <taxon>Rhabditina</taxon>
        <taxon>Rhabditomorpha</taxon>
        <taxon>Strongyloidea</taxon>
        <taxon>Ancylostomatidae</taxon>
        <taxon>Ancylostomatinae</taxon>
        <taxon>Ancylostoma</taxon>
    </lineage>
</organism>
<keyword evidence="2" id="KW-0472">Membrane</keyword>
<dbReference type="OrthoDB" id="5876072at2759"/>
<keyword evidence="4" id="KW-1185">Reference proteome</keyword>
<dbReference type="PANTHER" id="PTHR11238">
    <property type="entry name" value="PROMININ ISOFORM D-RELATED"/>
    <property type="match status" value="1"/>
</dbReference>
<protein>
    <submittedName>
        <fullName evidence="3">Uncharacterized protein</fullName>
    </submittedName>
</protein>
<comment type="caution">
    <text evidence="3">The sequence shown here is derived from an EMBL/GenBank/DDBJ whole genome shotgun (WGS) entry which is preliminary data.</text>
</comment>
<evidence type="ECO:0000313" key="3">
    <source>
        <dbReference type="EMBL" id="EYB91643.1"/>
    </source>
</evidence>
<dbReference type="EMBL" id="JARK01001539">
    <property type="protein sequence ID" value="EYB91643.1"/>
    <property type="molecule type" value="Genomic_DNA"/>
</dbReference>
<evidence type="ECO:0000256" key="2">
    <source>
        <dbReference type="SAM" id="Phobius"/>
    </source>
</evidence>
<evidence type="ECO:0000256" key="1">
    <source>
        <dbReference type="SAM" id="MobiDB-lite"/>
    </source>
</evidence>
<dbReference type="Proteomes" id="UP000024635">
    <property type="component" value="Unassembled WGS sequence"/>
</dbReference>
<sequence length="829" mass="94605">MADRSECSVVEMDVTELEEPRVNWMLKYIYEGTGYLMRKIISTVPDPTIQRVAKVVDDPKEIRSVILDSAVENPIIFIVFLVWMLLAGFMVFLAGMNFACRALFARKPNHLPFRSRVFSKGRFLCGCGPRAEQVSFWGKPLSGLSVFWAALSFIICVVTSCYGMFIFSTSLLHLRNGIELLPKQVQIVSKDVSTFTKNLRSTVQCLYDEEYEAFDGNSDHRYRSMMAHVEVVRTSLSQIQILQIIAFVEYCEKDFENLKKQLRPLTVYKPFEQASKKLQQASAVIAEVALWALDVLAVYDVTLEQINKSVNESKVAMKQVLKSIEEHGEELTEALNSIRNFTVTLQQQLADIFTKEDHSQRVSSMLGYTIIIPITLVILSILGLTAISMSWAFYASRDRHDGRQSRRGAVSAVASSILATSGYSAMLIGALLCVMSAVCFIVAFLAMSICTGLFEDRELRLFHAIPNMEYVITIGSVEIRHTLYDTFYKCKNGYTFFEPLKGSQIMAEKEFRNKYSNLLRYDIGRQVQNFHVDMRFLYSVDEKLKFMKGALVTLNETLKNAAYQKLVKDQLPTLKMAIKEADHHLNLLYEHYIALRTLLEVFTSRKTRDMLVSALRENQSQLQKLIFTAIANLYASVTDFSPQCGNLLVIWNGLGKYVCRWIAEPAQGLWVACMFCAVGSIAIYHAFFNTARFLQDYAESTRQLYRHRRRRRKKYKYVLEALKQGQMSKSKDILSELSKPRSQSVSRTSAVSQETVSKSNQSKSQRANNSKSSRSHRSQKETKNGQLSLQKKPMEIGLEVLEEHASFSSSSRGRFLLCLFFITEKYSRI</sequence>
<feature type="transmembrane region" description="Helical" evidence="2">
    <location>
        <begin position="434"/>
        <end position="454"/>
    </location>
</feature>
<evidence type="ECO:0000313" key="4">
    <source>
        <dbReference type="Proteomes" id="UP000024635"/>
    </source>
</evidence>
<accession>A0A016SLS1</accession>
<proteinExistence type="predicted"/>
<feature type="region of interest" description="Disordered" evidence="1">
    <location>
        <begin position="731"/>
        <end position="789"/>
    </location>
</feature>
<feature type="compositionally biased region" description="Polar residues" evidence="1">
    <location>
        <begin position="740"/>
        <end position="772"/>
    </location>
</feature>
<feature type="transmembrane region" description="Helical" evidence="2">
    <location>
        <begin position="75"/>
        <end position="104"/>
    </location>
</feature>
<reference evidence="4" key="1">
    <citation type="journal article" date="2015" name="Nat. Genet.">
        <title>The genome and transcriptome of the zoonotic hookworm Ancylostoma ceylanicum identify infection-specific gene families.</title>
        <authorList>
            <person name="Schwarz E.M."/>
            <person name="Hu Y."/>
            <person name="Antoshechkin I."/>
            <person name="Miller M.M."/>
            <person name="Sternberg P.W."/>
            <person name="Aroian R.V."/>
        </authorList>
    </citation>
    <scope>NUCLEOTIDE SEQUENCE</scope>
    <source>
        <strain evidence="4">HY135</strain>
    </source>
</reference>
<dbReference type="PANTHER" id="PTHR11238:SF9">
    <property type="entry name" value="PROMININ, ISOFORM D"/>
    <property type="match status" value="1"/>
</dbReference>
<feature type="transmembrane region" description="Helical" evidence="2">
    <location>
        <begin position="669"/>
        <end position="687"/>
    </location>
</feature>
<feature type="transmembrane region" description="Helical" evidence="2">
    <location>
        <begin position="365"/>
        <end position="387"/>
    </location>
</feature>
<name>A0A016SLS1_9BILA</name>
<keyword evidence="2" id="KW-1133">Transmembrane helix</keyword>
<dbReference type="AlphaFoldDB" id="A0A016SLS1"/>